<protein>
    <submittedName>
        <fullName evidence="9">ABC transporter permease</fullName>
    </submittedName>
</protein>
<reference evidence="9 10" key="1">
    <citation type="submission" date="2015-09" db="EMBL/GenBank/DDBJ databases">
        <title>Draft genome sequence of Kouleothrix aurantiaca JCM 19913.</title>
        <authorList>
            <person name="Hemp J."/>
        </authorList>
    </citation>
    <scope>NUCLEOTIDE SEQUENCE [LARGE SCALE GENOMIC DNA]</scope>
    <source>
        <strain evidence="9 10">COM-B</strain>
    </source>
</reference>
<comment type="subcellular location">
    <subcellularLocation>
        <location evidence="1 7">Cell membrane</location>
        <topology evidence="1 7">Multi-pass membrane protein</topology>
    </subcellularLocation>
</comment>
<dbReference type="InterPro" id="IPR035906">
    <property type="entry name" value="MetI-like_sf"/>
</dbReference>
<dbReference type="EMBL" id="LJCR01003491">
    <property type="protein sequence ID" value="KPV46906.1"/>
    <property type="molecule type" value="Genomic_DNA"/>
</dbReference>
<evidence type="ECO:0000256" key="6">
    <source>
        <dbReference type="ARBA" id="ARBA00023136"/>
    </source>
</evidence>
<dbReference type="GO" id="GO:0055085">
    <property type="term" value="P:transmembrane transport"/>
    <property type="evidence" value="ECO:0007669"/>
    <property type="project" value="InterPro"/>
</dbReference>
<comment type="similarity">
    <text evidence="7">Belongs to the binding-protein-dependent transport system permease family.</text>
</comment>
<dbReference type="PANTHER" id="PTHR30465">
    <property type="entry name" value="INNER MEMBRANE ABC TRANSPORTER"/>
    <property type="match status" value="1"/>
</dbReference>
<proteinExistence type="inferred from homology"/>
<evidence type="ECO:0000259" key="8">
    <source>
        <dbReference type="PROSITE" id="PS50928"/>
    </source>
</evidence>
<keyword evidence="3" id="KW-1003">Cell membrane</keyword>
<organism evidence="9 10">
    <name type="scientific">Kouleothrix aurantiaca</name>
    <dbReference type="NCBI Taxonomy" id="186479"/>
    <lineage>
        <taxon>Bacteria</taxon>
        <taxon>Bacillati</taxon>
        <taxon>Chloroflexota</taxon>
        <taxon>Chloroflexia</taxon>
        <taxon>Chloroflexales</taxon>
        <taxon>Roseiflexineae</taxon>
        <taxon>Roseiflexaceae</taxon>
        <taxon>Kouleothrix</taxon>
    </lineage>
</organism>
<keyword evidence="5 7" id="KW-1133">Transmembrane helix</keyword>
<evidence type="ECO:0000256" key="4">
    <source>
        <dbReference type="ARBA" id="ARBA00022692"/>
    </source>
</evidence>
<gene>
    <name evidence="9" type="ORF">SE17_42920</name>
</gene>
<dbReference type="CDD" id="cd06261">
    <property type="entry name" value="TM_PBP2"/>
    <property type="match status" value="1"/>
</dbReference>
<dbReference type="InterPro" id="IPR000515">
    <property type="entry name" value="MetI-like"/>
</dbReference>
<evidence type="ECO:0000313" key="10">
    <source>
        <dbReference type="Proteomes" id="UP000050509"/>
    </source>
</evidence>
<evidence type="ECO:0000256" key="2">
    <source>
        <dbReference type="ARBA" id="ARBA00022448"/>
    </source>
</evidence>
<feature type="transmembrane region" description="Helical" evidence="7">
    <location>
        <begin position="51"/>
        <end position="72"/>
    </location>
</feature>
<evidence type="ECO:0000256" key="3">
    <source>
        <dbReference type="ARBA" id="ARBA00022475"/>
    </source>
</evidence>
<dbReference type="Gene3D" id="1.10.3720.10">
    <property type="entry name" value="MetI-like"/>
    <property type="match status" value="1"/>
</dbReference>
<dbReference type="PANTHER" id="PTHR30465:SF43">
    <property type="entry name" value="OLIGOPEPTIDE ABC TRANSPORTER, PERMEASE PROTEIN"/>
    <property type="match status" value="1"/>
</dbReference>
<comment type="caution">
    <text evidence="9">The sequence shown here is derived from an EMBL/GenBank/DDBJ whole genome shotgun (WGS) entry which is preliminary data.</text>
</comment>
<dbReference type="Proteomes" id="UP000050509">
    <property type="component" value="Unassembled WGS sequence"/>
</dbReference>
<dbReference type="AlphaFoldDB" id="A0A0P9GZ82"/>
<dbReference type="GO" id="GO:0005886">
    <property type="term" value="C:plasma membrane"/>
    <property type="evidence" value="ECO:0007669"/>
    <property type="project" value="UniProtKB-SubCell"/>
</dbReference>
<keyword evidence="6 7" id="KW-0472">Membrane</keyword>
<keyword evidence="10" id="KW-1185">Reference proteome</keyword>
<dbReference type="Pfam" id="PF00528">
    <property type="entry name" value="BPD_transp_1"/>
    <property type="match status" value="1"/>
</dbReference>
<name>A0A0P9GZ82_9CHLR</name>
<dbReference type="PROSITE" id="PS50928">
    <property type="entry name" value="ABC_TM1"/>
    <property type="match status" value="1"/>
</dbReference>
<dbReference type="PATRIC" id="fig|186479.3.peg.7253"/>
<accession>A0A0P9GZ82</accession>
<evidence type="ECO:0000256" key="1">
    <source>
        <dbReference type="ARBA" id="ARBA00004651"/>
    </source>
</evidence>
<sequence>NMRVMRGNLLDTLNMQYVTTARSKGLSESRVIYRHATPNALHPIIMYQGTVLPYMLAGELEAAIVLGLPTLAPMFYGSLLNQDIYLTGGFLLIYGVLLVVGNLIADIMLSLLDPRIRLN</sequence>
<keyword evidence="4 7" id="KW-0812">Transmembrane</keyword>
<evidence type="ECO:0000256" key="5">
    <source>
        <dbReference type="ARBA" id="ARBA00022989"/>
    </source>
</evidence>
<feature type="transmembrane region" description="Helical" evidence="7">
    <location>
        <begin position="84"/>
        <end position="112"/>
    </location>
</feature>
<keyword evidence="2 7" id="KW-0813">Transport</keyword>
<feature type="non-terminal residue" evidence="9">
    <location>
        <position position="1"/>
    </location>
</feature>
<feature type="domain" description="ABC transmembrane type-1" evidence="8">
    <location>
        <begin position="1"/>
        <end position="109"/>
    </location>
</feature>
<evidence type="ECO:0000313" key="9">
    <source>
        <dbReference type="EMBL" id="KPV46906.1"/>
    </source>
</evidence>
<dbReference type="SUPFAM" id="SSF161098">
    <property type="entry name" value="MetI-like"/>
    <property type="match status" value="1"/>
</dbReference>
<evidence type="ECO:0000256" key="7">
    <source>
        <dbReference type="RuleBase" id="RU363032"/>
    </source>
</evidence>